<evidence type="ECO:0000256" key="1">
    <source>
        <dbReference type="SAM" id="SignalP"/>
    </source>
</evidence>
<evidence type="ECO:0008006" key="4">
    <source>
        <dbReference type="Google" id="ProtNLM"/>
    </source>
</evidence>
<protein>
    <recommendedName>
        <fullName evidence="4">Secreted protein</fullName>
    </recommendedName>
</protein>
<organism evidence="2">
    <name type="scientific">Oryza brachyantha</name>
    <name type="common">malo sina</name>
    <dbReference type="NCBI Taxonomy" id="4533"/>
    <lineage>
        <taxon>Eukaryota</taxon>
        <taxon>Viridiplantae</taxon>
        <taxon>Streptophyta</taxon>
        <taxon>Embryophyta</taxon>
        <taxon>Tracheophyta</taxon>
        <taxon>Spermatophyta</taxon>
        <taxon>Magnoliopsida</taxon>
        <taxon>Liliopsida</taxon>
        <taxon>Poales</taxon>
        <taxon>Poaceae</taxon>
        <taxon>BOP clade</taxon>
        <taxon>Oryzoideae</taxon>
        <taxon>Oryzeae</taxon>
        <taxon>Oryzinae</taxon>
        <taxon>Oryza</taxon>
    </lineage>
</organism>
<sequence>MLALSWRLFCSLVINVAPATVTATAIGHLPSTAPRPAMPMPMPLPTWFHLHPPLAATRRRRR</sequence>
<evidence type="ECO:0000313" key="2">
    <source>
        <dbReference type="EnsemblPlants" id="OB06G25030.1"/>
    </source>
</evidence>
<feature type="chain" id="PRO_5003773771" description="Secreted protein" evidence="1">
    <location>
        <begin position="24"/>
        <end position="62"/>
    </location>
</feature>
<dbReference type="AlphaFoldDB" id="J3MEQ9"/>
<accession>J3MEQ9</accession>
<reference evidence="2" key="1">
    <citation type="journal article" date="2013" name="Nat. Commun.">
        <title>Whole-genome sequencing of Oryza brachyantha reveals mechanisms underlying Oryza genome evolution.</title>
        <authorList>
            <person name="Chen J."/>
            <person name="Huang Q."/>
            <person name="Gao D."/>
            <person name="Wang J."/>
            <person name="Lang Y."/>
            <person name="Liu T."/>
            <person name="Li B."/>
            <person name="Bai Z."/>
            <person name="Luis Goicoechea J."/>
            <person name="Liang C."/>
            <person name="Chen C."/>
            <person name="Zhang W."/>
            <person name="Sun S."/>
            <person name="Liao Y."/>
            <person name="Zhang X."/>
            <person name="Yang L."/>
            <person name="Song C."/>
            <person name="Wang M."/>
            <person name="Shi J."/>
            <person name="Liu G."/>
            <person name="Liu J."/>
            <person name="Zhou H."/>
            <person name="Zhou W."/>
            <person name="Yu Q."/>
            <person name="An N."/>
            <person name="Chen Y."/>
            <person name="Cai Q."/>
            <person name="Wang B."/>
            <person name="Liu B."/>
            <person name="Min J."/>
            <person name="Huang Y."/>
            <person name="Wu H."/>
            <person name="Li Z."/>
            <person name="Zhang Y."/>
            <person name="Yin Y."/>
            <person name="Song W."/>
            <person name="Jiang J."/>
            <person name="Jackson S.A."/>
            <person name="Wing R.A."/>
            <person name="Wang J."/>
            <person name="Chen M."/>
        </authorList>
    </citation>
    <scope>NUCLEOTIDE SEQUENCE [LARGE SCALE GENOMIC DNA]</scope>
    <source>
        <strain evidence="2">cv. IRGC 101232</strain>
    </source>
</reference>
<dbReference type="HOGENOM" id="CLU_2910973_0_0_1"/>
<keyword evidence="3" id="KW-1185">Reference proteome</keyword>
<keyword evidence="1" id="KW-0732">Signal</keyword>
<evidence type="ECO:0000313" key="3">
    <source>
        <dbReference type="Proteomes" id="UP000006038"/>
    </source>
</evidence>
<dbReference type="EnsemblPlants" id="OB06G25030.1">
    <property type="protein sequence ID" value="OB06G25030.1"/>
    <property type="gene ID" value="OB06G25030"/>
</dbReference>
<dbReference type="Proteomes" id="UP000006038">
    <property type="component" value="Chromosome 6"/>
</dbReference>
<dbReference type="Gramene" id="OB06G25030.1">
    <property type="protein sequence ID" value="OB06G25030.1"/>
    <property type="gene ID" value="OB06G25030"/>
</dbReference>
<reference evidence="2" key="2">
    <citation type="submission" date="2013-04" db="UniProtKB">
        <authorList>
            <consortium name="EnsemblPlants"/>
        </authorList>
    </citation>
    <scope>IDENTIFICATION</scope>
</reference>
<proteinExistence type="predicted"/>
<feature type="signal peptide" evidence="1">
    <location>
        <begin position="1"/>
        <end position="23"/>
    </location>
</feature>
<name>J3MEQ9_ORYBR</name>